<keyword evidence="3" id="KW-1185">Reference proteome</keyword>
<feature type="region of interest" description="Disordered" evidence="1">
    <location>
        <begin position="400"/>
        <end position="458"/>
    </location>
</feature>
<dbReference type="AlphaFoldDB" id="A0AAN9NZI6"/>
<proteinExistence type="predicted"/>
<feature type="region of interest" description="Disordered" evidence="1">
    <location>
        <begin position="1"/>
        <end position="94"/>
    </location>
</feature>
<name>A0AAN9NZI6_PHACN</name>
<feature type="compositionally biased region" description="Basic residues" evidence="1">
    <location>
        <begin position="84"/>
        <end position="93"/>
    </location>
</feature>
<feature type="compositionally biased region" description="Polar residues" evidence="1">
    <location>
        <begin position="1"/>
        <end position="25"/>
    </location>
</feature>
<dbReference type="EMBL" id="JAYMYR010000001">
    <property type="protein sequence ID" value="KAK7382274.1"/>
    <property type="molecule type" value="Genomic_DNA"/>
</dbReference>
<evidence type="ECO:0000313" key="3">
    <source>
        <dbReference type="Proteomes" id="UP001374584"/>
    </source>
</evidence>
<comment type="caution">
    <text evidence="2">The sequence shown here is derived from an EMBL/GenBank/DDBJ whole genome shotgun (WGS) entry which is preliminary data.</text>
</comment>
<gene>
    <name evidence="2" type="ORF">VNO80_01091</name>
</gene>
<feature type="compositionally biased region" description="Polar residues" evidence="1">
    <location>
        <begin position="33"/>
        <end position="42"/>
    </location>
</feature>
<sequence length="458" mass="48887">MSSPSVPDSVTCATPKAQSLSQQRSITDDKSSSDLNPSNQGGSSKKRKRQKEKKVKESKAKEPFPSSSIEEEKEKGDIGPPSTMKKKKKKNKKVLNLSHDDPILGREDKQAVSTKPLGSEKLCRPGMNAQLKAKKQGRKKPQVKVPFTCEFCNVKGKSTAAYIMHMGGLAHINRVLLLSKRVASLRQAASGGINDQNQRADVNGALFAELLATVLSKTQATIRESVAGALPADIPLHTSVPGPSSKPHLLQTQASEIQAHVESEDPSGQTKSELAVDAEVLAAPTSMDGPSYEAQFFQTQVSEIKARVEMEKTSRETKTGRVVAAEILAPSFMAGPSCESQLLPRQGSEIKTHVEMENPSGETKALAIAAVIPAPTSMSGPSFEPQLLQTQVSKFKAHVGMGNPSGEIETDLGVTAEVPEPTSEAKQKLLPVPLRSKAKAGSSVSTKSGEGSETKQQL</sequence>
<accession>A0AAN9NZI6</accession>
<evidence type="ECO:0000313" key="2">
    <source>
        <dbReference type="EMBL" id="KAK7382274.1"/>
    </source>
</evidence>
<reference evidence="2 3" key="1">
    <citation type="submission" date="2024-01" db="EMBL/GenBank/DDBJ databases">
        <title>The genomes of 5 underutilized Papilionoideae crops provide insights into root nodulation and disease resistanc.</title>
        <authorList>
            <person name="Jiang F."/>
        </authorList>
    </citation>
    <scope>NUCLEOTIDE SEQUENCE [LARGE SCALE GENOMIC DNA]</scope>
    <source>
        <strain evidence="2">JINMINGXINNONG_FW02</strain>
        <tissue evidence="2">Leaves</tissue>
    </source>
</reference>
<feature type="compositionally biased region" description="Basic residues" evidence="1">
    <location>
        <begin position="44"/>
        <end position="53"/>
    </location>
</feature>
<protein>
    <submittedName>
        <fullName evidence="2">Uncharacterized protein</fullName>
    </submittedName>
</protein>
<feature type="compositionally biased region" description="Polar residues" evidence="1">
    <location>
        <begin position="442"/>
        <end position="458"/>
    </location>
</feature>
<evidence type="ECO:0000256" key="1">
    <source>
        <dbReference type="SAM" id="MobiDB-lite"/>
    </source>
</evidence>
<organism evidence="2 3">
    <name type="scientific">Phaseolus coccineus</name>
    <name type="common">Scarlet runner bean</name>
    <name type="synonym">Phaseolus multiflorus</name>
    <dbReference type="NCBI Taxonomy" id="3886"/>
    <lineage>
        <taxon>Eukaryota</taxon>
        <taxon>Viridiplantae</taxon>
        <taxon>Streptophyta</taxon>
        <taxon>Embryophyta</taxon>
        <taxon>Tracheophyta</taxon>
        <taxon>Spermatophyta</taxon>
        <taxon>Magnoliopsida</taxon>
        <taxon>eudicotyledons</taxon>
        <taxon>Gunneridae</taxon>
        <taxon>Pentapetalae</taxon>
        <taxon>rosids</taxon>
        <taxon>fabids</taxon>
        <taxon>Fabales</taxon>
        <taxon>Fabaceae</taxon>
        <taxon>Papilionoideae</taxon>
        <taxon>50 kb inversion clade</taxon>
        <taxon>NPAAA clade</taxon>
        <taxon>indigoferoid/millettioid clade</taxon>
        <taxon>Phaseoleae</taxon>
        <taxon>Phaseolus</taxon>
    </lineage>
</organism>
<dbReference type="Proteomes" id="UP001374584">
    <property type="component" value="Unassembled WGS sequence"/>
</dbReference>